<dbReference type="EMBL" id="DUZY01000001">
    <property type="protein sequence ID" value="DAD18917.1"/>
    <property type="molecule type" value="Genomic_DNA"/>
</dbReference>
<comment type="caution">
    <text evidence="2">The sequence shown here is derived from an EMBL/GenBank/DDBJ whole genome shotgun (WGS) entry which is preliminary data.</text>
</comment>
<protein>
    <submittedName>
        <fullName evidence="2">Uncharacterized protein</fullName>
    </submittedName>
</protein>
<feature type="compositionally biased region" description="Gly residues" evidence="1">
    <location>
        <begin position="1"/>
        <end position="22"/>
    </location>
</feature>
<name>A0A822XFE2_NELNU</name>
<sequence>MLTSSGGGSGGAGGGGEGGGCGEQFHRQVSTSPTRPSAPKPIGAKHQPPKITKASSSSI</sequence>
<accession>A0A822XFE2</accession>
<dbReference type="AlphaFoldDB" id="A0A822XFE2"/>
<reference evidence="2 3" key="1">
    <citation type="journal article" date="2020" name="Mol. Biol. Evol.">
        <title>Distinct Expression and Methylation Patterns for Genes with Different Fates following a Single Whole-Genome Duplication in Flowering Plants.</title>
        <authorList>
            <person name="Shi T."/>
            <person name="Rahmani R.S."/>
            <person name="Gugger P.F."/>
            <person name="Wang M."/>
            <person name="Li H."/>
            <person name="Zhang Y."/>
            <person name="Li Z."/>
            <person name="Wang Q."/>
            <person name="Van de Peer Y."/>
            <person name="Marchal K."/>
            <person name="Chen J."/>
        </authorList>
    </citation>
    <scope>NUCLEOTIDE SEQUENCE [LARGE SCALE GENOMIC DNA]</scope>
    <source>
        <tissue evidence="2">Leaf</tissue>
    </source>
</reference>
<evidence type="ECO:0000313" key="2">
    <source>
        <dbReference type="EMBL" id="DAD18917.1"/>
    </source>
</evidence>
<gene>
    <name evidence="2" type="ORF">HUJ06_020380</name>
</gene>
<dbReference type="Proteomes" id="UP000607653">
    <property type="component" value="Unassembled WGS sequence"/>
</dbReference>
<keyword evidence="3" id="KW-1185">Reference proteome</keyword>
<proteinExistence type="predicted"/>
<organism evidence="2 3">
    <name type="scientific">Nelumbo nucifera</name>
    <name type="common">Sacred lotus</name>
    <dbReference type="NCBI Taxonomy" id="4432"/>
    <lineage>
        <taxon>Eukaryota</taxon>
        <taxon>Viridiplantae</taxon>
        <taxon>Streptophyta</taxon>
        <taxon>Embryophyta</taxon>
        <taxon>Tracheophyta</taxon>
        <taxon>Spermatophyta</taxon>
        <taxon>Magnoliopsida</taxon>
        <taxon>Proteales</taxon>
        <taxon>Nelumbonaceae</taxon>
        <taxon>Nelumbo</taxon>
    </lineage>
</organism>
<evidence type="ECO:0000313" key="3">
    <source>
        <dbReference type="Proteomes" id="UP000607653"/>
    </source>
</evidence>
<evidence type="ECO:0000256" key="1">
    <source>
        <dbReference type="SAM" id="MobiDB-lite"/>
    </source>
</evidence>
<feature type="region of interest" description="Disordered" evidence="1">
    <location>
        <begin position="1"/>
        <end position="59"/>
    </location>
</feature>